<comment type="function">
    <text evidence="5">Converts 2-succinylbenzoate (OSB) to 2-succinylbenzoyl-CoA (OSB-CoA).</text>
</comment>
<dbReference type="UniPathway" id="UPA01057">
    <property type="reaction ID" value="UER00166"/>
</dbReference>
<comment type="catalytic activity">
    <reaction evidence="5">
        <text>2-succinylbenzoate + ATP + CoA = 2-succinylbenzoyl-CoA + AMP + diphosphate</text>
        <dbReference type="Rhea" id="RHEA:17009"/>
        <dbReference type="ChEBI" id="CHEBI:18325"/>
        <dbReference type="ChEBI" id="CHEBI:30616"/>
        <dbReference type="ChEBI" id="CHEBI:33019"/>
        <dbReference type="ChEBI" id="CHEBI:57287"/>
        <dbReference type="ChEBI" id="CHEBI:57364"/>
        <dbReference type="ChEBI" id="CHEBI:456215"/>
        <dbReference type="EC" id="6.2.1.26"/>
    </reaction>
</comment>
<dbReference type="GO" id="GO:0009234">
    <property type="term" value="P:menaquinone biosynthetic process"/>
    <property type="evidence" value="ECO:0007669"/>
    <property type="project" value="UniProtKB-UniRule"/>
</dbReference>
<reference evidence="9 11" key="2">
    <citation type="submission" date="2020-03" db="EMBL/GenBank/DDBJ databases">
        <title>Characterization of ganglioside-mimicking enterococci.</title>
        <authorList>
            <person name="Patry R.T."/>
            <person name="Nothaft H."/>
            <person name="Bridger R."/>
            <person name="Shajahan A."/>
            <person name="Huynh S."/>
            <person name="Sanchez S."/>
            <person name="Azadi P."/>
            <person name="Cooper K."/>
            <person name="Miller W.G."/>
            <person name="Parker C.T."/>
            <person name="Wells L."/>
            <person name="Szymanski C.M."/>
        </authorList>
    </citation>
    <scope>NUCLEOTIDE SEQUENCE [LARGE SCALE GENOMIC DNA]</scope>
    <source>
        <strain evidence="9 11">EGM181</strain>
    </source>
</reference>
<accession>A0A366U2U1</accession>
<dbReference type="InterPro" id="IPR042099">
    <property type="entry name" value="ANL_N_sf"/>
</dbReference>
<evidence type="ECO:0000256" key="2">
    <source>
        <dbReference type="ARBA" id="ARBA00022598"/>
    </source>
</evidence>
<dbReference type="Proteomes" id="UP000516696">
    <property type="component" value="Chromosome"/>
</dbReference>
<dbReference type="AlphaFoldDB" id="A0A366U2U1"/>
<keyword evidence="4 5" id="KW-0067">ATP-binding</keyword>
<dbReference type="Pfam" id="PF00501">
    <property type="entry name" value="AMP-binding"/>
    <property type="match status" value="1"/>
</dbReference>
<evidence type="ECO:0000313" key="9">
    <source>
        <dbReference type="EMBL" id="QOG26510.1"/>
    </source>
</evidence>
<dbReference type="EMBL" id="WVTI01000002">
    <property type="protein sequence ID" value="MXS25039.1"/>
    <property type="molecule type" value="Genomic_DNA"/>
</dbReference>
<organism evidence="8 10">
    <name type="scientific">Enterococcus gallinarum</name>
    <dbReference type="NCBI Taxonomy" id="1353"/>
    <lineage>
        <taxon>Bacteria</taxon>
        <taxon>Bacillati</taxon>
        <taxon>Bacillota</taxon>
        <taxon>Bacilli</taxon>
        <taxon>Lactobacillales</taxon>
        <taxon>Enterococcaceae</taxon>
        <taxon>Enterococcus</taxon>
    </lineage>
</organism>
<dbReference type="Gene3D" id="3.40.50.12780">
    <property type="entry name" value="N-terminal domain of ligase-like"/>
    <property type="match status" value="1"/>
</dbReference>
<dbReference type="HAMAP" id="MF_00731">
    <property type="entry name" value="MenE"/>
    <property type="match status" value="1"/>
</dbReference>
<dbReference type="RefSeq" id="WP_003127528.1">
    <property type="nucleotide sequence ID" value="NZ_BTSN01000003.1"/>
</dbReference>
<reference evidence="8 10" key="1">
    <citation type="submission" date="2019-04" db="EMBL/GenBank/DDBJ databases">
        <title>Step-wise assembly of the neonatal virome modulated by breast feeding.</title>
        <authorList>
            <person name="Liang G."/>
            <person name="Bushman F."/>
        </authorList>
    </citation>
    <scope>NUCLEOTIDE SEQUENCE [LARGE SCALE GENOMIC DNA]</scope>
    <source>
        <strain evidence="8 10">E3404</strain>
    </source>
</reference>
<dbReference type="SUPFAM" id="SSF56801">
    <property type="entry name" value="Acetyl-CoA synthetase-like"/>
    <property type="match status" value="1"/>
</dbReference>
<evidence type="ECO:0000259" key="7">
    <source>
        <dbReference type="Pfam" id="PF13193"/>
    </source>
</evidence>
<dbReference type="UniPathway" id="UPA00079"/>
<proteinExistence type="inferred from homology"/>
<evidence type="ECO:0000256" key="5">
    <source>
        <dbReference type="HAMAP-Rule" id="MF_00731"/>
    </source>
</evidence>
<dbReference type="InterPro" id="IPR020845">
    <property type="entry name" value="AMP-binding_CS"/>
</dbReference>
<sequence>MNGSWLQRQAQLHPERPAFYWQDKSWSFAALQKEVTAYACYYEHRIPQTIERVAILSNNSPEMYFTILALWELGKQIQFLNTRLTEKELYYQLTDAACQWVVTNRSLSLPRIKFLPFGKLQERFFSAPISIYQKTQVASIMYTSGTTGNPKGVPQTFGNHFASAQATQINLSVTADDCWCCVVPLYHISGLSILLRSLILGISVRLYDRFDAQQIASDLAAGKGTVLSLVTKMLIDLLPLTGDNGYPSLRYILLGGGPIARSVLMQCQDKCLSVIQSYGMTETCSQVVALPPDKAEEKIGSAGLPLAQVNLRIQSQSLKESVIEKEGKLGEIQLQGPAIVTCYLNDRGLEQWTQDGWFATGDLGYLDSEGYLYVVSRLSELIISGGENIYPAEVEQALVSHPAIEEAAVVGEPSGVWGQEPVAYLTLKEPITLPELIAYLTPQLARYKHPRRYYQVKEMPRTASGKIVKRVLLTEERVNYIEQQIKE</sequence>
<dbReference type="NCBIfam" id="TIGR01923">
    <property type="entry name" value="menE"/>
    <property type="match status" value="1"/>
</dbReference>
<dbReference type="GO" id="GO:0008756">
    <property type="term" value="F:o-succinylbenzoate-CoA ligase activity"/>
    <property type="evidence" value="ECO:0007669"/>
    <property type="project" value="UniProtKB-UniRule"/>
</dbReference>
<gene>
    <name evidence="5 8" type="primary">menE</name>
    <name evidence="9" type="ORF">EGM181_04170</name>
    <name evidence="8" type="ORF">GTI89_02965</name>
</gene>
<dbReference type="InterPro" id="IPR010192">
    <property type="entry name" value="MenE"/>
</dbReference>
<comment type="similarity">
    <text evidence="5">Belongs to the ATP-dependent AMP-binding enzyme family. MenE subfamily.</text>
</comment>
<dbReference type="GO" id="GO:0031956">
    <property type="term" value="F:medium-chain fatty acid-CoA ligase activity"/>
    <property type="evidence" value="ECO:0007669"/>
    <property type="project" value="TreeGrafter"/>
</dbReference>
<dbReference type="EMBL" id="CP050485">
    <property type="protein sequence ID" value="QOG26510.1"/>
    <property type="molecule type" value="Genomic_DNA"/>
</dbReference>
<evidence type="ECO:0000256" key="3">
    <source>
        <dbReference type="ARBA" id="ARBA00022741"/>
    </source>
</evidence>
<dbReference type="PROSITE" id="PS00455">
    <property type="entry name" value="AMP_BINDING"/>
    <property type="match status" value="1"/>
</dbReference>
<dbReference type="InterPro" id="IPR000873">
    <property type="entry name" value="AMP-dep_synth/lig_dom"/>
</dbReference>
<keyword evidence="3 5" id="KW-0547">Nucleotide-binding</keyword>
<dbReference type="InterPro" id="IPR045851">
    <property type="entry name" value="AMP-bd_C_sf"/>
</dbReference>
<keyword evidence="2 5" id="KW-0436">Ligase</keyword>
<dbReference type="PANTHER" id="PTHR43201:SF5">
    <property type="entry name" value="MEDIUM-CHAIN ACYL-COA LIGASE ACSF2, MITOCHONDRIAL"/>
    <property type="match status" value="1"/>
</dbReference>
<evidence type="ECO:0000256" key="1">
    <source>
        <dbReference type="ARBA" id="ARBA00022428"/>
    </source>
</evidence>
<dbReference type="Proteomes" id="UP000439965">
    <property type="component" value="Unassembled WGS sequence"/>
</dbReference>
<protein>
    <recommendedName>
        <fullName evidence="5">2-succinylbenzoate--CoA ligase</fullName>
        <ecNumber evidence="5">6.2.1.26</ecNumber>
    </recommendedName>
    <alternativeName>
        <fullName evidence="5">o-succinylbenzoyl-CoA synthetase</fullName>
        <shortName evidence="5">OSB-CoA synthetase</shortName>
    </alternativeName>
</protein>
<dbReference type="Gene3D" id="3.30.300.30">
    <property type="match status" value="1"/>
</dbReference>
<comment type="pathway">
    <text evidence="5">Quinol/quinone metabolism; menaquinone biosynthesis.</text>
</comment>
<evidence type="ECO:0000313" key="8">
    <source>
        <dbReference type="EMBL" id="MXS25039.1"/>
    </source>
</evidence>
<feature type="domain" description="AMP-binding enzyme C-terminal" evidence="7">
    <location>
        <begin position="393"/>
        <end position="466"/>
    </location>
</feature>
<dbReference type="GO" id="GO:0006631">
    <property type="term" value="P:fatty acid metabolic process"/>
    <property type="evidence" value="ECO:0007669"/>
    <property type="project" value="TreeGrafter"/>
</dbReference>
<evidence type="ECO:0000313" key="10">
    <source>
        <dbReference type="Proteomes" id="UP000439965"/>
    </source>
</evidence>
<keyword evidence="1 5" id="KW-0474">Menaquinone biosynthesis</keyword>
<feature type="domain" description="AMP-dependent synthetase/ligase" evidence="6">
    <location>
        <begin position="6"/>
        <end position="344"/>
    </location>
</feature>
<evidence type="ECO:0000259" key="6">
    <source>
        <dbReference type="Pfam" id="PF00501"/>
    </source>
</evidence>
<dbReference type="PANTHER" id="PTHR43201">
    <property type="entry name" value="ACYL-COA SYNTHETASE"/>
    <property type="match status" value="1"/>
</dbReference>
<dbReference type="GeneID" id="93223246"/>
<dbReference type="Pfam" id="PF13193">
    <property type="entry name" value="AMP-binding_C"/>
    <property type="match status" value="1"/>
</dbReference>
<evidence type="ECO:0000256" key="4">
    <source>
        <dbReference type="ARBA" id="ARBA00022840"/>
    </source>
</evidence>
<dbReference type="InterPro" id="IPR025110">
    <property type="entry name" value="AMP-bd_C"/>
</dbReference>
<name>A0A366U2U1_ENTGA</name>
<comment type="pathway">
    <text evidence="5">Quinol/quinone metabolism; 1,4-dihydroxy-2-naphthoate biosynthesis; 1,4-dihydroxy-2-naphthoate from chorismate: step 5/7.</text>
</comment>
<evidence type="ECO:0000313" key="11">
    <source>
        <dbReference type="Proteomes" id="UP000516696"/>
    </source>
</evidence>
<dbReference type="EC" id="6.2.1.26" evidence="5"/>
<dbReference type="GO" id="GO:0005524">
    <property type="term" value="F:ATP binding"/>
    <property type="evidence" value="ECO:0007669"/>
    <property type="project" value="UniProtKB-KW"/>
</dbReference>